<accession>A0ACB6G2Y9</accession>
<evidence type="ECO:0000313" key="2">
    <source>
        <dbReference type="Proteomes" id="UP000293547"/>
    </source>
</evidence>
<comment type="caution">
    <text evidence="1">The sequence shown here is derived from an EMBL/GenBank/DDBJ whole genome shotgun (WGS) entry which is preliminary data.</text>
</comment>
<evidence type="ECO:0000313" key="1">
    <source>
        <dbReference type="EMBL" id="KAB2111063.1"/>
    </source>
</evidence>
<reference evidence="1 2" key="1">
    <citation type="journal article" date="2019" name="bioRxiv">
        <title>Genomics, evolutionary history and diagnostics of the Alternaria alternata species group including apple and Asian pear pathotypes.</title>
        <authorList>
            <person name="Armitage A.D."/>
            <person name="Cockerton H.M."/>
            <person name="Sreenivasaprasad S."/>
            <person name="Woodhall J.W."/>
            <person name="Lane C.R."/>
            <person name="Harrison R.J."/>
            <person name="Clarkson J.P."/>
        </authorList>
    </citation>
    <scope>NUCLEOTIDE SEQUENCE [LARGE SCALE GENOMIC DNA]</scope>
    <source>
        <strain evidence="1 2">FERA 650</strain>
    </source>
</reference>
<gene>
    <name evidence="1" type="ORF">AG0111_0g919</name>
</gene>
<dbReference type="Proteomes" id="UP000293547">
    <property type="component" value="Unassembled WGS sequence"/>
</dbReference>
<organism evidence="1 2">
    <name type="scientific">Alternaria gaisen</name>
    <dbReference type="NCBI Taxonomy" id="167740"/>
    <lineage>
        <taxon>Eukaryota</taxon>
        <taxon>Fungi</taxon>
        <taxon>Dikarya</taxon>
        <taxon>Ascomycota</taxon>
        <taxon>Pezizomycotina</taxon>
        <taxon>Dothideomycetes</taxon>
        <taxon>Pleosporomycetidae</taxon>
        <taxon>Pleosporales</taxon>
        <taxon>Pleosporineae</taxon>
        <taxon>Pleosporaceae</taxon>
        <taxon>Alternaria</taxon>
        <taxon>Alternaria sect. Alternaria</taxon>
    </lineage>
</organism>
<name>A0ACB6G2Y9_9PLEO</name>
<sequence>MDIASDKTPPDPRLTMDDLQQPPLDPFLAHDQIQTPKIEAHQSNQLTPELEDSADQECDANGNGMLRDKFSGSATTPVEDPDSEAESSIDQNEQLVVKLKYNTKTKTTNTSSPPDHQRSTNATSLAPKLSISPANVNFVALKLSIKPRSISIPRNGSSVVKQENEHHRYTVSPTSKTTDPQIKIEKDDEQALVPRLLSEPIKESSQVDVIKDKLEHDARQQIHNPHQGFAQNEMDVDAHPGNGTMHVPANDNIFNKSLDIADTQAAAPEPTTVDECSADDADGDHQQSESASPEAARGENAVFNDNENISDGPNSQEWSPSAANKQHKGHSAIDHQLVPPGFTSDEMNVQRQDQVEKIPHIFNAGQPDLGVQDIWSQPHPNFADPVHLTTTSSSPRHQDSRISNPNITLDGFLQSQTAQPRHVSQRPSDQCNQPNFGSSFSRQQQLQAKIERQKKQLEDFRKQNEECSQQSQQSLYGFGYTQRQSNAPPSFITGPLTYQRAPQFSNQQVSNELNSPAFQIAASPTVSYSQMPLNMSYCLNPASLYKSTIKISAPPSLNTRVLGPYAPQGPRETPKKIADENDCSDKGDASEDDEPLRSRVKRHPSVTSSRDSVIVMSPLLTASNGTARNPRQDNNSDVEFVTSTSKPKNATPNAKQNQVRNLQPASAPSNNAPPSSENAEEIDWTLPQYEVQRQPLAKGEEIPSAKVSLPGLVREEILLSPDHADEEVHLLMNIFIPNQRALPNPDPEPAIALLNFHTIAVMVIEAYVQYEIGDEFGTGRGHFHTEHNRGDAEYKRMRDAVDADTNEIFFAVVDRYRAGLESKKKPLQLIRGTQEFCDLALDLIFYIKDHGLLRPEPKSKAARADKGVKRGPRGGAKADEAKDKGIKRGTTAKPNEVQPRKKAKTAPVLEVKKKKRSKPKTSGITVLRR</sequence>
<protein>
    <submittedName>
        <fullName evidence="1">Uncharacterized protein</fullName>
    </submittedName>
</protein>
<keyword evidence="2" id="KW-1185">Reference proteome</keyword>
<dbReference type="EMBL" id="PDWZ02000001">
    <property type="protein sequence ID" value="KAB2111063.1"/>
    <property type="molecule type" value="Genomic_DNA"/>
</dbReference>
<proteinExistence type="predicted"/>